<organism evidence="1 2">
    <name type="scientific">Haematococcus lacustris</name>
    <name type="common">Green alga</name>
    <name type="synonym">Haematococcus pluvialis</name>
    <dbReference type="NCBI Taxonomy" id="44745"/>
    <lineage>
        <taxon>Eukaryota</taxon>
        <taxon>Viridiplantae</taxon>
        <taxon>Chlorophyta</taxon>
        <taxon>core chlorophytes</taxon>
        <taxon>Chlorophyceae</taxon>
        <taxon>CS clade</taxon>
        <taxon>Chlamydomonadales</taxon>
        <taxon>Haematococcaceae</taxon>
        <taxon>Haematococcus</taxon>
    </lineage>
</organism>
<reference evidence="1 2" key="1">
    <citation type="submission" date="2020-02" db="EMBL/GenBank/DDBJ databases">
        <title>Draft genome sequence of Haematococcus lacustris strain NIES-144.</title>
        <authorList>
            <person name="Morimoto D."/>
            <person name="Nakagawa S."/>
            <person name="Yoshida T."/>
            <person name="Sawayama S."/>
        </authorList>
    </citation>
    <scope>NUCLEOTIDE SEQUENCE [LARGE SCALE GENOMIC DNA]</scope>
    <source>
        <strain evidence="1 2">NIES-144</strain>
    </source>
</reference>
<dbReference type="Proteomes" id="UP000485058">
    <property type="component" value="Unassembled WGS sequence"/>
</dbReference>
<proteinExistence type="predicted"/>
<evidence type="ECO:0000313" key="2">
    <source>
        <dbReference type="Proteomes" id="UP000485058"/>
    </source>
</evidence>
<dbReference type="AlphaFoldDB" id="A0A6A0A9P7"/>
<dbReference type="EMBL" id="BLLF01004281">
    <property type="protein sequence ID" value="GFH29302.1"/>
    <property type="molecule type" value="Genomic_DNA"/>
</dbReference>
<name>A0A6A0A9P7_HAELA</name>
<sequence length="217" mass="23748">MLVAATGLMEMSSGDEVITANQLQGLQGLPEELLDAVLSQLDARSQPGRSPFTGSRLQTLSLDADVEMSEYVVGQEQLGALLALTQITSLQVQRFSGLTSSWASTACSWRQLEVNWMNWVTAAYLPLHSLTHPLRLYQLVGNMNLYELEGDIEDLSIEVLAAAELNLCENNKAGLVLDGALCLSKATVDLLIEQYLSHSRRTAHQPPHPAMDLMVVK</sequence>
<protein>
    <submittedName>
        <fullName evidence="1">Uncharacterized protein</fullName>
    </submittedName>
</protein>
<accession>A0A6A0A9P7</accession>
<comment type="caution">
    <text evidence="1">The sequence shown here is derived from an EMBL/GenBank/DDBJ whole genome shotgun (WGS) entry which is preliminary data.</text>
</comment>
<gene>
    <name evidence="1" type="ORF">HaLaN_27940</name>
</gene>
<keyword evidence="2" id="KW-1185">Reference proteome</keyword>
<evidence type="ECO:0000313" key="1">
    <source>
        <dbReference type="EMBL" id="GFH29302.1"/>
    </source>
</evidence>